<proteinExistence type="inferred from homology"/>
<accession>A0ABX0PCV8</accession>
<comment type="cofactor">
    <cofactor evidence="1">
        <name>Zn(2+)</name>
        <dbReference type="ChEBI" id="CHEBI:29105"/>
    </cofactor>
</comment>
<evidence type="ECO:0000313" key="7">
    <source>
        <dbReference type="EMBL" id="NIA55191.1"/>
    </source>
</evidence>
<dbReference type="InterPro" id="IPR003785">
    <property type="entry name" value="Creatininase/forma_Hydrolase"/>
</dbReference>
<protein>
    <submittedName>
        <fullName evidence="7">Creatininase family protein</fullName>
    </submittedName>
</protein>
<dbReference type="PANTHER" id="PTHR35005:SF1">
    <property type="entry name" value="2-AMINO-5-FORMYLAMINO-6-RIBOSYLAMINOPYRIMIDIN-4(3H)-ONE 5'-MONOPHOSPHATE DEFORMYLASE"/>
    <property type="match status" value="1"/>
</dbReference>
<reference evidence="7 8" key="1">
    <citation type="submission" date="2020-03" db="EMBL/GenBank/DDBJ databases">
        <title>Genome sequence of strain Massilia sp. TW-1.</title>
        <authorList>
            <person name="Chaudhary D.K."/>
        </authorList>
    </citation>
    <scope>NUCLEOTIDE SEQUENCE [LARGE SCALE GENOMIC DNA]</scope>
    <source>
        <strain evidence="7 8">TW-1</strain>
    </source>
</reference>
<dbReference type="RefSeq" id="WP_166860306.1">
    <property type="nucleotide sequence ID" value="NZ_JAAQOM010000009.1"/>
</dbReference>
<evidence type="ECO:0000256" key="2">
    <source>
        <dbReference type="ARBA" id="ARBA00022723"/>
    </source>
</evidence>
<dbReference type="Pfam" id="PF02633">
    <property type="entry name" value="Creatininase"/>
    <property type="match status" value="1"/>
</dbReference>
<keyword evidence="3" id="KW-0378">Hydrolase</keyword>
<feature type="signal peptide" evidence="6">
    <location>
        <begin position="1"/>
        <end position="22"/>
    </location>
</feature>
<evidence type="ECO:0000256" key="6">
    <source>
        <dbReference type="SAM" id="SignalP"/>
    </source>
</evidence>
<keyword evidence="4" id="KW-0862">Zinc</keyword>
<comment type="caution">
    <text evidence="7">The sequence shown here is derived from an EMBL/GenBank/DDBJ whole genome shotgun (WGS) entry which is preliminary data.</text>
</comment>
<dbReference type="EMBL" id="JAAQOM010000009">
    <property type="protein sequence ID" value="NIA55191.1"/>
    <property type="molecule type" value="Genomic_DNA"/>
</dbReference>
<dbReference type="PANTHER" id="PTHR35005">
    <property type="entry name" value="3-DEHYDRO-SCYLLO-INOSOSE HYDROLASE"/>
    <property type="match status" value="1"/>
</dbReference>
<evidence type="ECO:0000256" key="3">
    <source>
        <dbReference type="ARBA" id="ARBA00022801"/>
    </source>
</evidence>
<name>A0ABX0PCV8_9BURK</name>
<dbReference type="InterPro" id="IPR024087">
    <property type="entry name" value="Creatininase-like_sf"/>
</dbReference>
<feature type="chain" id="PRO_5045067015" evidence="6">
    <location>
        <begin position="23"/>
        <end position="327"/>
    </location>
</feature>
<evidence type="ECO:0000313" key="8">
    <source>
        <dbReference type="Proteomes" id="UP000716322"/>
    </source>
</evidence>
<dbReference type="SUPFAM" id="SSF102215">
    <property type="entry name" value="Creatininase"/>
    <property type="match status" value="1"/>
</dbReference>
<gene>
    <name evidence="7" type="ORF">HAV22_16255</name>
</gene>
<organism evidence="7 8">
    <name type="scientific">Telluria antibiotica</name>
    <dbReference type="NCBI Taxonomy" id="2717319"/>
    <lineage>
        <taxon>Bacteria</taxon>
        <taxon>Pseudomonadati</taxon>
        <taxon>Pseudomonadota</taxon>
        <taxon>Betaproteobacteria</taxon>
        <taxon>Burkholderiales</taxon>
        <taxon>Oxalobacteraceae</taxon>
        <taxon>Telluria group</taxon>
        <taxon>Telluria</taxon>
    </lineage>
</organism>
<keyword evidence="2" id="KW-0479">Metal-binding</keyword>
<evidence type="ECO:0000256" key="5">
    <source>
        <dbReference type="ARBA" id="ARBA00024029"/>
    </source>
</evidence>
<evidence type="ECO:0000256" key="4">
    <source>
        <dbReference type="ARBA" id="ARBA00022833"/>
    </source>
</evidence>
<comment type="similarity">
    <text evidence="5">Belongs to the creatininase superfamily.</text>
</comment>
<keyword evidence="6" id="KW-0732">Signal</keyword>
<sequence length="327" mass="35383">MTSTLRMLLASVLAALSTAAAAQVYHVAEMNATQIGALDRARTAVILTGGILEEHGPALPSGTDTFMNEWWTQSLAEAIVARPGWKVLRFPTIPLGTSGANVFGGRHVFPGSYTVRPETERDVFMDLASALGEQGFRWIFVMHNHGSPLHNLMLDQAGDYFHDTYGGTMMNLPGLLLGDTEAARARPAAAMREEGHFEVHAGMSETSRILFLRPDLVAGTYATVPANTADSPADAARIARAPGWQGYIGSPRQASSAYGAREMRERSALFNRTALAVLDGADPAQWTRLSAVAFKDPVIDGVERGTRAEADRIAQAQRDWLKRHGVK</sequence>
<keyword evidence="8" id="KW-1185">Reference proteome</keyword>
<evidence type="ECO:0000256" key="1">
    <source>
        <dbReference type="ARBA" id="ARBA00001947"/>
    </source>
</evidence>
<dbReference type="Gene3D" id="3.40.50.10310">
    <property type="entry name" value="Creatininase"/>
    <property type="match status" value="1"/>
</dbReference>
<dbReference type="Proteomes" id="UP000716322">
    <property type="component" value="Unassembled WGS sequence"/>
</dbReference>